<keyword evidence="4 5" id="KW-0472">Membrane</keyword>
<dbReference type="GO" id="GO:0016020">
    <property type="term" value="C:membrane"/>
    <property type="evidence" value="ECO:0007669"/>
    <property type="project" value="UniProtKB-SubCell"/>
</dbReference>
<dbReference type="InterPro" id="IPR003689">
    <property type="entry name" value="ZIP"/>
</dbReference>
<protein>
    <submittedName>
        <fullName evidence="6">Zinc transporter ZupT</fullName>
    </submittedName>
</protein>
<keyword evidence="2 5" id="KW-0812">Transmembrane</keyword>
<dbReference type="AlphaFoldDB" id="A0A923NB68"/>
<reference evidence="6" key="1">
    <citation type="submission" date="2020-08" db="EMBL/GenBank/DDBJ databases">
        <authorList>
            <person name="Liu C."/>
            <person name="Sun Q."/>
        </authorList>
    </citation>
    <scope>NUCLEOTIDE SEQUENCE</scope>
    <source>
        <strain evidence="6">BX16</strain>
    </source>
</reference>
<sequence>MNDYTLAFLLTVLAGLSMLIGSGITVLTKLTNQKFLSVSLGFSAGVMIYLSMMEILPEAREYLDNASGELRGGIFTLAAFFGGILLMWFLEAVIAPHGHDHGCGFHGSSHGQSIHDPSKLMRIGQLTAIALAIHNFPEGLTTFVSALQGMKIAIPVVVAIIIHNIPAGISISSPIYHATGSRMKAIKYSFLSGLAEPAGALAGWLILVPFMSDLVFGFLYAGVAGVMIFMSFDELLPSAREYGNHKFSIYGLVLGMAVMAVSLLML</sequence>
<accession>A0A923NB68</accession>
<evidence type="ECO:0000256" key="4">
    <source>
        <dbReference type="ARBA" id="ARBA00023136"/>
    </source>
</evidence>
<keyword evidence="7" id="KW-1185">Reference proteome</keyword>
<dbReference type="Proteomes" id="UP000644115">
    <property type="component" value="Unassembled WGS sequence"/>
</dbReference>
<evidence type="ECO:0000313" key="7">
    <source>
        <dbReference type="Proteomes" id="UP000644115"/>
    </source>
</evidence>
<keyword evidence="3 5" id="KW-1133">Transmembrane helix</keyword>
<dbReference type="RefSeq" id="WP_249286988.1">
    <property type="nucleotide sequence ID" value="NZ_JACRWC010000074.1"/>
</dbReference>
<dbReference type="Pfam" id="PF02535">
    <property type="entry name" value="Zip"/>
    <property type="match status" value="1"/>
</dbReference>
<feature type="transmembrane region" description="Helical" evidence="5">
    <location>
        <begin position="188"/>
        <end position="208"/>
    </location>
</feature>
<comment type="caution">
    <text evidence="6">The sequence shown here is derived from an EMBL/GenBank/DDBJ whole genome shotgun (WGS) entry which is preliminary data.</text>
</comment>
<evidence type="ECO:0000256" key="1">
    <source>
        <dbReference type="ARBA" id="ARBA00004141"/>
    </source>
</evidence>
<evidence type="ECO:0000256" key="5">
    <source>
        <dbReference type="SAM" id="Phobius"/>
    </source>
</evidence>
<evidence type="ECO:0000313" key="6">
    <source>
        <dbReference type="EMBL" id="MBC5999565.1"/>
    </source>
</evidence>
<feature type="transmembrane region" description="Helical" evidence="5">
    <location>
        <begin position="214"/>
        <end position="235"/>
    </location>
</feature>
<gene>
    <name evidence="6" type="primary">zupT</name>
    <name evidence="6" type="ORF">H8876_06090</name>
</gene>
<feature type="transmembrane region" description="Helical" evidence="5">
    <location>
        <begin position="72"/>
        <end position="90"/>
    </location>
</feature>
<organism evidence="6 7">
    <name type="scientific">Lentihominibacter faecis</name>
    <dbReference type="NCBI Taxonomy" id="2764712"/>
    <lineage>
        <taxon>Bacteria</taxon>
        <taxon>Bacillati</taxon>
        <taxon>Bacillota</taxon>
        <taxon>Clostridia</taxon>
        <taxon>Peptostreptococcales</taxon>
        <taxon>Anaerovoracaceae</taxon>
        <taxon>Lentihominibacter</taxon>
    </lineage>
</organism>
<dbReference type="GO" id="GO:0005385">
    <property type="term" value="F:zinc ion transmembrane transporter activity"/>
    <property type="evidence" value="ECO:0007669"/>
    <property type="project" value="TreeGrafter"/>
</dbReference>
<dbReference type="PANTHER" id="PTHR11040">
    <property type="entry name" value="ZINC/IRON TRANSPORTER"/>
    <property type="match status" value="1"/>
</dbReference>
<dbReference type="NCBIfam" id="NF003243">
    <property type="entry name" value="PRK04201.1"/>
    <property type="match status" value="1"/>
</dbReference>
<comment type="subcellular location">
    <subcellularLocation>
        <location evidence="1">Membrane</location>
        <topology evidence="1">Multi-pass membrane protein</topology>
    </subcellularLocation>
</comment>
<name>A0A923NB68_9FIRM</name>
<proteinExistence type="predicted"/>
<feature type="transmembrane region" description="Helical" evidence="5">
    <location>
        <begin position="6"/>
        <end position="28"/>
    </location>
</feature>
<feature type="transmembrane region" description="Helical" evidence="5">
    <location>
        <begin position="35"/>
        <end position="52"/>
    </location>
</feature>
<dbReference type="PANTHER" id="PTHR11040:SF205">
    <property type="entry name" value="ZINC TRANSPORTER ZUPT"/>
    <property type="match status" value="1"/>
</dbReference>
<feature type="transmembrane region" description="Helical" evidence="5">
    <location>
        <begin position="152"/>
        <end position="176"/>
    </location>
</feature>
<dbReference type="EMBL" id="JACRWC010000074">
    <property type="protein sequence ID" value="MBC5999565.1"/>
    <property type="molecule type" value="Genomic_DNA"/>
</dbReference>
<feature type="transmembrane region" description="Helical" evidence="5">
    <location>
        <begin position="247"/>
        <end position="265"/>
    </location>
</feature>
<evidence type="ECO:0000256" key="3">
    <source>
        <dbReference type="ARBA" id="ARBA00022989"/>
    </source>
</evidence>
<evidence type="ECO:0000256" key="2">
    <source>
        <dbReference type="ARBA" id="ARBA00022692"/>
    </source>
</evidence>